<reference evidence="3" key="2">
    <citation type="submission" date="2021-08" db="EMBL/GenBank/DDBJ databases">
        <authorList>
            <person name="Tani A."/>
            <person name="Ola A."/>
            <person name="Ogura Y."/>
            <person name="Katsura K."/>
            <person name="Hayashi T."/>
        </authorList>
    </citation>
    <scope>NUCLEOTIDE SEQUENCE</scope>
    <source>
        <strain evidence="3">DSM 21893</strain>
    </source>
</reference>
<evidence type="ECO:0000256" key="2">
    <source>
        <dbReference type="SAM" id="SignalP"/>
    </source>
</evidence>
<keyword evidence="4" id="KW-1185">Reference proteome</keyword>
<protein>
    <submittedName>
        <fullName evidence="3">Uncharacterized protein</fullName>
    </submittedName>
</protein>
<feature type="chain" id="PRO_5043450390" evidence="2">
    <location>
        <begin position="20"/>
        <end position="70"/>
    </location>
</feature>
<gene>
    <name evidence="3" type="ORF">OICFNHDK_3260</name>
</gene>
<feature type="compositionally biased region" description="Polar residues" evidence="1">
    <location>
        <begin position="59"/>
        <end position="70"/>
    </location>
</feature>
<dbReference type="AlphaFoldDB" id="A0AAV4ZA49"/>
<reference evidence="3" key="1">
    <citation type="journal article" date="2016" name="Front. Microbiol.">
        <title>Genome Sequence of the Piezophilic, Mesophilic Sulfate-Reducing Bacterium Desulfovibrio indicus J2T.</title>
        <authorList>
            <person name="Cao J."/>
            <person name="Maignien L."/>
            <person name="Shao Z."/>
            <person name="Alain K."/>
            <person name="Jebbar M."/>
        </authorList>
    </citation>
    <scope>NUCLEOTIDE SEQUENCE</scope>
    <source>
        <strain evidence="3">DSM 21893</strain>
    </source>
</reference>
<comment type="caution">
    <text evidence="3">The sequence shown here is derived from an EMBL/GenBank/DDBJ whole genome shotgun (WGS) entry which is preliminary data.</text>
</comment>
<organism evidence="3 4">
    <name type="scientific">Methylobacterium bullatum</name>
    <dbReference type="NCBI Taxonomy" id="570505"/>
    <lineage>
        <taxon>Bacteria</taxon>
        <taxon>Pseudomonadati</taxon>
        <taxon>Pseudomonadota</taxon>
        <taxon>Alphaproteobacteria</taxon>
        <taxon>Hyphomicrobiales</taxon>
        <taxon>Methylobacteriaceae</taxon>
        <taxon>Methylobacterium</taxon>
    </lineage>
</organism>
<keyword evidence="2" id="KW-0732">Signal</keyword>
<name>A0AAV4ZA49_9HYPH</name>
<sequence length="70" mass="7026">MTMLKTISVLALASTCTLAALTGASQARTITQMTESPAITGSILPQAQPADWLGGPDTDSGNAQNPALPG</sequence>
<dbReference type="EMBL" id="BPQF01000016">
    <property type="protein sequence ID" value="GJD40785.1"/>
    <property type="molecule type" value="Genomic_DNA"/>
</dbReference>
<feature type="compositionally biased region" description="Polar residues" evidence="1">
    <location>
        <begin position="36"/>
        <end position="45"/>
    </location>
</feature>
<evidence type="ECO:0000313" key="3">
    <source>
        <dbReference type="EMBL" id="GJD40785.1"/>
    </source>
</evidence>
<dbReference type="RefSeq" id="WP_238254096.1">
    <property type="nucleotide sequence ID" value="NZ_BPQF01000016.1"/>
</dbReference>
<accession>A0AAV4ZA49</accession>
<feature type="signal peptide" evidence="2">
    <location>
        <begin position="1"/>
        <end position="19"/>
    </location>
</feature>
<feature type="region of interest" description="Disordered" evidence="1">
    <location>
        <begin position="36"/>
        <end position="70"/>
    </location>
</feature>
<dbReference type="Proteomes" id="UP001055307">
    <property type="component" value="Unassembled WGS sequence"/>
</dbReference>
<evidence type="ECO:0000313" key="4">
    <source>
        <dbReference type="Proteomes" id="UP001055307"/>
    </source>
</evidence>
<proteinExistence type="predicted"/>
<evidence type="ECO:0000256" key="1">
    <source>
        <dbReference type="SAM" id="MobiDB-lite"/>
    </source>
</evidence>